<accession>B8C6E9</accession>
<dbReference type="AlphaFoldDB" id="B8C6E9"/>
<gene>
    <name evidence="3" type="ORF">THAPSDRAFT_23671</name>
</gene>
<organism evidence="3 4">
    <name type="scientific">Thalassiosira pseudonana</name>
    <name type="common">Marine diatom</name>
    <name type="synonym">Cyclotella nana</name>
    <dbReference type="NCBI Taxonomy" id="35128"/>
    <lineage>
        <taxon>Eukaryota</taxon>
        <taxon>Sar</taxon>
        <taxon>Stramenopiles</taxon>
        <taxon>Ochrophyta</taxon>
        <taxon>Bacillariophyta</taxon>
        <taxon>Coscinodiscophyceae</taxon>
        <taxon>Thalassiosirophycidae</taxon>
        <taxon>Thalassiosirales</taxon>
        <taxon>Thalassiosiraceae</taxon>
        <taxon>Thalassiosira</taxon>
    </lineage>
</organism>
<keyword evidence="2" id="KW-0472">Membrane</keyword>
<proteinExistence type="predicted"/>
<dbReference type="EMBL" id="CM000644">
    <property type="protein sequence ID" value="EED90791.1"/>
    <property type="molecule type" value="Genomic_DNA"/>
</dbReference>
<keyword evidence="4" id="KW-1185">Reference proteome</keyword>
<feature type="transmembrane region" description="Helical" evidence="2">
    <location>
        <begin position="12"/>
        <end position="33"/>
    </location>
</feature>
<feature type="region of interest" description="Disordered" evidence="1">
    <location>
        <begin position="239"/>
        <end position="258"/>
    </location>
</feature>
<dbReference type="Proteomes" id="UP000001449">
    <property type="component" value="Chromosome 8"/>
</dbReference>
<dbReference type="PaxDb" id="35128-Thaps23671"/>
<reference evidence="3 4" key="2">
    <citation type="journal article" date="2008" name="Nature">
        <title>The Phaeodactylum genome reveals the evolutionary history of diatom genomes.</title>
        <authorList>
            <person name="Bowler C."/>
            <person name="Allen A.E."/>
            <person name="Badger J.H."/>
            <person name="Grimwood J."/>
            <person name="Jabbari K."/>
            <person name="Kuo A."/>
            <person name="Maheswari U."/>
            <person name="Martens C."/>
            <person name="Maumus F."/>
            <person name="Otillar R.P."/>
            <person name="Rayko E."/>
            <person name="Salamov A."/>
            <person name="Vandepoele K."/>
            <person name="Beszteri B."/>
            <person name="Gruber A."/>
            <person name="Heijde M."/>
            <person name="Katinka M."/>
            <person name="Mock T."/>
            <person name="Valentin K."/>
            <person name="Verret F."/>
            <person name="Berges J.A."/>
            <person name="Brownlee C."/>
            <person name="Cadoret J.P."/>
            <person name="Chiovitti A."/>
            <person name="Choi C.J."/>
            <person name="Coesel S."/>
            <person name="De Martino A."/>
            <person name="Detter J.C."/>
            <person name="Durkin C."/>
            <person name="Falciatore A."/>
            <person name="Fournet J."/>
            <person name="Haruta M."/>
            <person name="Huysman M.J."/>
            <person name="Jenkins B.D."/>
            <person name="Jiroutova K."/>
            <person name="Jorgensen R.E."/>
            <person name="Joubert Y."/>
            <person name="Kaplan A."/>
            <person name="Kroger N."/>
            <person name="Kroth P.G."/>
            <person name="La Roche J."/>
            <person name="Lindquist E."/>
            <person name="Lommer M."/>
            <person name="Martin-Jezequel V."/>
            <person name="Lopez P.J."/>
            <person name="Lucas S."/>
            <person name="Mangogna M."/>
            <person name="McGinnis K."/>
            <person name="Medlin L.K."/>
            <person name="Montsant A."/>
            <person name="Oudot-Le Secq M.P."/>
            <person name="Napoli C."/>
            <person name="Obornik M."/>
            <person name="Parker M.S."/>
            <person name="Petit J.L."/>
            <person name="Porcel B.M."/>
            <person name="Poulsen N."/>
            <person name="Robison M."/>
            <person name="Rychlewski L."/>
            <person name="Rynearson T.A."/>
            <person name="Schmutz J."/>
            <person name="Shapiro H."/>
            <person name="Siaut M."/>
            <person name="Stanley M."/>
            <person name="Sussman M.R."/>
            <person name="Taylor A.R."/>
            <person name="Vardi A."/>
            <person name="von Dassow P."/>
            <person name="Vyverman W."/>
            <person name="Willis A."/>
            <person name="Wyrwicz L.S."/>
            <person name="Rokhsar D.S."/>
            <person name="Weissenbach J."/>
            <person name="Armbrust E.V."/>
            <person name="Green B.R."/>
            <person name="Van de Peer Y."/>
            <person name="Grigoriev I.V."/>
        </authorList>
    </citation>
    <scope>NUCLEOTIDE SEQUENCE [LARGE SCALE GENOMIC DNA]</scope>
    <source>
        <strain evidence="3 4">CCMP1335</strain>
    </source>
</reference>
<dbReference type="RefSeq" id="XP_002291940.1">
    <property type="nucleotide sequence ID" value="XM_002291904.1"/>
</dbReference>
<evidence type="ECO:0000313" key="3">
    <source>
        <dbReference type="EMBL" id="EED90791.1"/>
    </source>
</evidence>
<evidence type="ECO:0000256" key="1">
    <source>
        <dbReference type="SAM" id="MobiDB-lite"/>
    </source>
</evidence>
<reference evidence="3 4" key="1">
    <citation type="journal article" date="2004" name="Science">
        <title>The genome of the diatom Thalassiosira pseudonana: ecology, evolution, and metabolism.</title>
        <authorList>
            <person name="Armbrust E.V."/>
            <person name="Berges J.A."/>
            <person name="Bowler C."/>
            <person name="Green B.R."/>
            <person name="Martinez D."/>
            <person name="Putnam N.H."/>
            <person name="Zhou S."/>
            <person name="Allen A.E."/>
            <person name="Apt K.E."/>
            <person name="Bechner M."/>
            <person name="Brzezinski M.A."/>
            <person name="Chaal B.K."/>
            <person name="Chiovitti A."/>
            <person name="Davis A.K."/>
            <person name="Demarest M.S."/>
            <person name="Detter J.C."/>
            <person name="Glavina T."/>
            <person name="Goodstein D."/>
            <person name="Hadi M.Z."/>
            <person name="Hellsten U."/>
            <person name="Hildebrand M."/>
            <person name="Jenkins B.D."/>
            <person name="Jurka J."/>
            <person name="Kapitonov V.V."/>
            <person name="Kroger N."/>
            <person name="Lau W.W."/>
            <person name="Lane T.W."/>
            <person name="Larimer F.W."/>
            <person name="Lippmeier J.C."/>
            <person name="Lucas S."/>
            <person name="Medina M."/>
            <person name="Montsant A."/>
            <person name="Obornik M."/>
            <person name="Parker M.S."/>
            <person name="Palenik B."/>
            <person name="Pazour G.J."/>
            <person name="Richardson P.M."/>
            <person name="Rynearson T.A."/>
            <person name="Saito M.A."/>
            <person name="Schwartz D.C."/>
            <person name="Thamatrakoln K."/>
            <person name="Valentin K."/>
            <person name="Vardi A."/>
            <person name="Wilkerson F.P."/>
            <person name="Rokhsar D.S."/>
        </authorList>
    </citation>
    <scope>NUCLEOTIDE SEQUENCE [LARGE SCALE GENOMIC DNA]</scope>
    <source>
        <strain evidence="3 4">CCMP1335</strain>
    </source>
</reference>
<protein>
    <recommendedName>
        <fullName evidence="5">Lon N-terminal domain-containing protein</fullName>
    </recommendedName>
</protein>
<dbReference type="HOGENOM" id="CLU_788700_0_0_1"/>
<sequence>MTSRGNASSRVALFIRALGIYLSSLCIFHTSAFCTICLQPSTRSYHHPSTALCGVPEWKAKFSYSLKNTTKGSPTPTLPLLLLPFKPSQIILPGQHTTLTFRHGKYMDIIDDSISNYESVVGMSVLDEDGILPIVVVCEVIEEELELHPGFRGVVSMEVGLRAVGRAKRWDGAGGAGMEGAQRRGLSNEASFRGRTALDAIHEGQFIDWSDDTLDIDGMEVANQCLGNIESLLMLPTSSTTSSHQSYPSQSSTTQSSSKLQLQQTLYQTAYNSIIEHCNTAQDNPQHAKLTALSFAAFAAVESEDRSPFVIMQALTTKDTLERLRLGLALLLDDVTSDFDDISEEHIRDAFQ</sequence>
<dbReference type="KEGG" id="tps:THAPSDRAFT_23671"/>
<dbReference type="GeneID" id="7443453"/>
<evidence type="ECO:0000313" key="4">
    <source>
        <dbReference type="Proteomes" id="UP000001449"/>
    </source>
</evidence>
<evidence type="ECO:0008006" key="5">
    <source>
        <dbReference type="Google" id="ProtNLM"/>
    </source>
</evidence>
<keyword evidence="2" id="KW-1133">Transmembrane helix</keyword>
<keyword evidence="2" id="KW-0812">Transmembrane</keyword>
<dbReference type="InParanoid" id="B8C6E9"/>
<name>B8C6E9_THAPS</name>
<evidence type="ECO:0000256" key="2">
    <source>
        <dbReference type="SAM" id="Phobius"/>
    </source>
</evidence>